<reference evidence="2 3" key="1">
    <citation type="submission" date="2019-07" db="EMBL/GenBank/DDBJ databases">
        <title>Whole genome shotgun sequence of Meiothermus hypogaeus NBRC 106114.</title>
        <authorList>
            <person name="Hosoyama A."/>
            <person name="Uohara A."/>
            <person name="Ohji S."/>
            <person name="Ichikawa N."/>
        </authorList>
    </citation>
    <scope>NUCLEOTIDE SEQUENCE [LARGE SCALE GENOMIC DNA]</scope>
    <source>
        <strain evidence="2 3">NBRC 106114</strain>
    </source>
</reference>
<dbReference type="PANTHER" id="PTHR43830:SF3">
    <property type="entry name" value="PROTEIN PSP1"/>
    <property type="match status" value="1"/>
</dbReference>
<protein>
    <submittedName>
        <fullName evidence="2">PSP1-like protein</fullName>
    </submittedName>
</protein>
<dbReference type="GO" id="GO:0005737">
    <property type="term" value="C:cytoplasm"/>
    <property type="evidence" value="ECO:0007669"/>
    <property type="project" value="TreeGrafter"/>
</dbReference>
<name>A0A511R646_9DEIN</name>
<feature type="domain" description="PSP1 C-terminal" evidence="1">
    <location>
        <begin position="54"/>
        <end position="139"/>
    </location>
</feature>
<dbReference type="InterPro" id="IPR047767">
    <property type="entry name" value="PSP1-like"/>
</dbReference>
<accession>A0A511R646</accession>
<dbReference type="Pfam" id="PF04468">
    <property type="entry name" value="PSP1"/>
    <property type="match status" value="1"/>
</dbReference>
<comment type="caution">
    <text evidence="2">The sequence shown here is derived from an EMBL/GenBank/DDBJ whole genome shotgun (WGS) entry which is preliminary data.</text>
</comment>
<dbReference type="PANTHER" id="PTHR43830">
    <property type="entry name" value="PROTEIN PSP1"/>
    <property type="match status" value="1"/>
</dbReference>
<evidence type="ECO:0000313" key="2">
    <source>
        <dbReference type="EMBL" id="GEM84496.1"/>
    </source>
</evidence>
<organism evidence="2 3">
    <name type="scientific">Meiothermus hypogaeus NBRC 106114</name>
    <dbReference type="NCBI Taxonomy" id="1227553"/>
    <lineage>
        <taxon>Bacteria</taxon>
        <taxon>Thermotogati</taxon>
        <taxon>Deinococcota</taxon>
        <taxon>Deinococci</taxon>
        <taxon>Thermales</taxon>
        <taxon>Thermaceae</taxon>
        <taxon>Meiothermus</taxon>
    </lineage>
</organism>
<sequence>MECVGVRFTHGPKIYDYKYSDLPPPVGSWVVVRTARGLELAKVRTEPHLGNAVGEVVRVATPEDLDNHARLKSRGEEVQWWLKARLRREGIRAKVLGCEFTLDGNHISVHYSAEERIDLRRWVNELNKLAGARVEFIALGPRDQTAYLGTLGACGMESCCSSWLQDFAQVSIKMARDQQLPLSPEKISGPCGRLLCCLQYEHEHYQELLADLPRKNSKACSIQGTCGKVAKLNPLAGTVDLITEEGSWVTVHKSELKQER</sequence>
<dbReference type="InterPro" id="IPR007557">
    <property type="entry name" value="PSP1_C"/>
</dbReference>
<dbReference type="EMBL" id="BJXL01000105">
    <property type="protein sequence ID" value="GEM84496.1"/>
    <property type="molecule type" value="Genomic_DNA"/>
</dbReference>
<evidence type="ECO:0000313" key="3">
    <source>
        <dbReference type="Proteomes" id="UP000321197"/>
    </source>
</evidence>
<dbReference type="Proteomes" id="UP000321197">
    <property type="component" value="Unassembled WGS sequence"/>
</dbReference>
<dbReference type="AlphaFoldDB" id="A0A511R646"/>
<dbReference type="RefSeq" id="WP_119340666.1">
    <property type="nucleotide sequence ID" value="NZ_BJXL01000105.1"/>
</dbReference>
<evidence type="ECO:0000259" key="1">
    <source>
        <dbReference type="PROSITE" id="PS51411"/>
    </source>
</evidence>
<proteinExistence type="predicted"/>
<gene>
    <name evidence="2" type="ORF">MHY01S_26620</name>
</gene>
<dbReference type="PROSITE" id="PS51411">
    <property type="entry name" value="PSP1_C"/>
    <property type="match status" value="1"/>
</dbReference>
<dbReference type="OrthoDB" id="9779344at2"/>
<dbReference type="NCBIfam" id="NF041131">
    <property type="entry name" value="RicT_YaaT_fam"/>
    <property type="match status" value="1"/>
</dbReference>